<dbReference type="Proteomes" id="UP000594638">
    <property type="component" value="Unassembled WGS sequence"/>
</dbReference>
<evidence type="ECO:0000256" key="2">
    <source>
        <dbReference type="ARBA" id="ARBA00023004"/>
    </source>
</evidence>
<evidence type="ECO:0000256" key="1">
    <source>
        <dbReference type="ARBA" id="ARBA00022723"/>
    </source>
</evidence>
<evidence type="ECO:0000313" key="5">
    <source>
        <dbReference type="EMBL" id="CAA2966497.1"/>
    </source>
</evidence>
<reference evidence="5 6" key="1">
    <citation type="submission" date="2019-12" db="EMBL/GenBank/DDBJ databases">
        <authorList>
            <person name="Alioto T."/>
            <person name="Alioto T."/>
            <person name="Gomez Garrido J."/>
        </authorList>
    </citation>
    <scope>NUCLEOTIDE SEQUENCE [LARGE SCALE GENOMIC DNA]</scope>
</reference>
<dbReference type="OrthoDB" id="288590at2759"/>
<protein>
    <submittedName>
        <fullName evidence="5">Gibberellin 2-beta-dioxygenase 8</fullName>
    </submittedName>
</protein>
<dbReference type="Gene3D" id="2.60.120.330">
    <property type="entry name" value="B-lactam Antibiotic, Isopenicillin N Synthase, Chain"/>
    <property type="match status" value="1"/>
</dbReference>
<keyword evidence="1 3" id="KW-0479">Metal-binding</keyword>
<feature type="domain" description="Fe2OG dioxygenase" evidence="4">
    <location>
        <begin position="216"/>
        <end position="305"/>
    </location>
</feature>
<sequence>MYKLISRILQVLVSRAYDEAFFKPFSIKESSFEPPFEEMYKHLFHNSSELPPKDNHEQLIVEEIELLMIDLGQLNLSEFDRKECKQQIAKAAQEWGLFQVVGHGISKDILDKIRLEQINLFRKPFHEKINSEKLSSLAGNYIWGTPSATCLGQLSWIESFHIPLGDFLSSTNLTSLSSTIGQLSMEMFELANLLAKILDKKLGHHKPNFFEESCSPFNCYLRMNRYPPCPMPRGMFGLVPHTDSNFLTILLQDHQIGGLQFVKDGKWATVKLNSESLIVIIGDLFQHRSKFPMGLRYAVVAKCNCCKLRYPQQQGHKHCGDLLLAELSWWRDGPPLMVSEREEIREKDKEKKGIRV</sequence>
<dbReference type="AlphaFoldDB" id="A0A8S0QM15"/>
<dbReference type="EMBL" id="CACTIH010001862">
    <property type="protein sequence ID" value="CAA2966497.1"/>
    <property type="molecule type" value="Genomic_DNA"/>
</dbReference>
<dbReference type="PANTHER" id="PTHR47990">
    <property type="entry name" value="2-OXOGLUTARATE (2OG) AND FE(II)-DEPENDENT OXYGENASE SUPERFAMILY PROTEIN-RELATED"/>
    <property type="match status" value="1"/>
</dbReference>
<dbReference type="Gramene" id="OE9A103399T1">
    <property type="protein sequence ID" value="OE9A103399C1"/>
    <property type="gene ID" value="OE9A103399"/>
</dbReference>
<organism evidence="5 6">
    <name type="scientific">Olea europaea subsp. europaea</name>
    <dbReference type="NCBI Taxonomy" id="158383"/>
    <lineage>
        <taxon>Eukaryota</taxon>
        <taxon>Viridiplantae</taxon>
        <taxon>Streptophyta</taxon>
        <taxon>Embryophyta</taxon>
        <taxon>Tracheophyta</taxon>
        <taxon>Spermatophyta</taxon>
        <taxon>Magnoliopsida</taxon>
        <taxon>eudicotyledons</taxon>
        <taxon>Gunneridae</taxon>
        <taxon>Pentapetalae</taxon>
        <taxon>asterids</taxon>
        <taxon>lamiids</taxon>
        <taxon>Lamiales</taxon>
        <taxon>Oleaceae</taxon>
        <taxon>Oleeae</taxon>
        <taxon>Olea</taxon>
    </lineage>
</organism>
<dbReference type="SUPFAM" id="SSF51197">
    <property type="entry name" value="Clavaminate synthase-like"/>
    <property type="match status" value="1"/>
</dbReference>
<dbReference type="InterPro" id="IPR044861">
    <property type="entry name" value="IPNS-like_FE2OG_OXY"/>
</dbReference>
<dbReference type="GO" id="GO:0016706">
    <property type="term" value="F:2-oxoglutarate-dependent dioxygenase activity"/>
    <property type="evidence" value="ECO:0007669"/>
    <property type="project" value="UniProtKB-ARBA"/>
</dbReference>
<keyword evidence="3" id="KW-0560">Oxidoreductase</keyword>
<gene>
    <name evidence="5" type="ORF">OLEA9_A103399</name>
</gene>
<dbReference type="InterPro" id="IPR050231">
    <property type="entry name" value="Iron_ascorbate_oxido_reductase"/>
</dbReference>
<proteinExistence type="inferred from homology"/>
<comment type="similarity">
    <text evidence="3">Belongs to the iron/ascorbate-dependent oxidoreductase family.</text>
</comment>
<comment type="caution">
    <text evidence="5">The sequence shown here is derived from an EMBL/GenBank/DDBJ whole genome shotgun (WGS) entry which is preliminary data.</text>
</comment>
<dbReference type="PROSITE" id="PS51471">
    <property type="entry name" value="FE2OG_OXY"/>
    <property type="match status" value="1"/>
</dbReference>
<dbReference type="InterPro" id="IPR027443">
    <property type="entry name" value="IPNS-like_sf"/>
</dbReference>
<dbReference type="InterPro" id="IPR005123">
    <property type="entry name" value="Oxoglu/Fe-dep_dioxygenase_dom"/>
</dbReference>
<keyword evidence="2 3" id="KW-0408">Iron</keyword>
<name>A0A8S0QM15_OLEEU</name>
<accession>A0A8S0QM15</accession>
<evidence type="ECO:0000313" key="6">
    <source>
        <dbReference type="Proteomes" id="UP000594638"/>
    </source>
</evidence>
<dbReference type="GO" id="GO:0002238">
    <property type="term" value="P:response to molecule of fungal origin"/>
    <property type="evidence" value="ECO:0007669"/>
    <property type="project" value="UniProtKB-ARBA"/>
</dbReference>
<evidence type="ECO:0000259" key="4">
    <source>
        <dbReference type="PROSITE" id="PS51471"/>
    </source>
</evidence>
<dbReference type="InterPro" id="IPR026992">
    <property type="entry name" value="DIOX_N"/>
</dbReference>
<dbReference type="GO" id="GO:0046872">
    <property type="term" value="F:metal ion binding"/>
    <property type="evidence" value="ECO:0007669"/>
    <property type="project" value="UniProtKB-KW"/>
</dbReference>
<dbReference type="Pfam" id="PF03171">
    <property type="entry name" value="2OG-FeII_Oxy"/>
    <property type="match status" value="1"/>
</dbReference>
<dbReference type="Pfam" id="PF14226">
    <property type="entry name" value="DIOX_N"/>
    <property type="match status" value="1"/>
</dbReference>
<dbReference type="GO" id="GO:0009805">
    <property type="term" value="P:coumarin biosynthetic process"/>
    <property type="evidence" value="ECO:0007669"/>
    <property type="project" value="UniProtKB-ARBA"/>
</dbReference>
<evidence type="ECO:0000256" key="3">
    <source>
        <dbReference type="RuleBase" id="RU003682"/>
    </source>
</evidence>
<keyword evidence="6" id="KW-1185">Reference proteome</keyword>